<evidence type="ECO:0000259" key="11">
    <source>
        <dbReference type="Pfam" id="PF00441"/>
    </source>
</evidence>
<gene>
    <name evidence="15" type="ORF">BDFB_001995</name>
</gene>
<dbReference type="Gene3D" id="1.10.540.10">
    <property type="entry name" value="Acyl-CoA dehydrogenase/oxidase, N-terminal domain"/>
    <property type="match status" value="1"/>
</dbReference>
<dbReference type="STRING" id="1661398.A0A482VLB9"/>
<dbReference type="AlphaFoldDB" id="A0A482VLB9"/>
<dbReference type="Proteomes" id="UP000292052">
    <property type="component" value="Unassembled WGS sequence"/>
</dbReference>
<dbReference type="OrthoDB" id="354at2759"/>
<comment type="similarity">
    <text evidence="3 9">Belongs to the acyl-CoA dehydrogenase family.</text>
</comment>
<feature type="domain" description="ACAD9/ACADV-like C-terminal" evidence="14">
    <location>
        <begin position="505"/>
        <end position="622"/>
    </location>
</feature>
<dbReference type="SUPFAM" id="SSF56645">
    <property type="entry name" value="Acyl-CoA dehydrogenase NM domain-like"/>
    <property type="match status" value="1"/>
</dbReference>
<dbReference type="GO" id="GO:0003995">
    <property type="term" value="F:acyl-CoA dehydrogenase activity"/>
    <property type="evidence" value="ECO:0007669"/>
    <property type="project" value="TreeGrafter"/>
</dbReference>
<dbReference type="Gene3D" id="1.20.140.10">
    <property type="entry name" value="Butyryl-CoA Dehydrogenase, subunit A, domain 3"/>
    <property type="match status" value="2"/>
</dbReference>
<evidence type="ECO:0000256" key="2">
    <source>
        <dbReference type="ARBA" id="ARBA00004173"/>
    </source>
</evidence>
<dbReference type="PANTHER" id="PTHR43884">
    <property type="entry name" value="ACYL-COA DEHYDROGENASE"/>
    <property type="match status" value="1"/>
</dbReference>
<evidence type="ECO:0000256" key="8">
    <source>
        <dbReference type="ARBA" id="ARBA00023128"/>
    </source>
</evidence>
<feature type="domain" description="Acyl-CoA dehydrogenase/oxidase N-terminal" evidence="13">
    <location>
        <begin position="110"/>
        <end position="189"/>
    </location>
</feature>
<keyword evidence="5 9" id="KW-0274">FAD</keyword>
<evidence type="ECO:0000256" key="6">
    <source>
        <dbReference type="ARBA" id="ARBA00022946"/>
    </source>
</evidence>
<dbReference type="InterPro" id="IPR037069">
    <property type="entry name" value="AcylCoA_DH/ox_N_sf"/>
</dbReference>
<keyword evidence="10" id="KW-0175">Coiled coil</keyword>
<feature type="coiled-coil region" evidence="10">
    <location>
        <begin position="79"/>
        <end position="106"/>
    </location>
</feature>
<evidence type="ECO:0000259" key="12">
    <source>
        <dbReference type="Pfam" id="PF02770"/>
    </source>
</evidence>
<dbReference type="InterPro" id="IPR046373">
    <property type="entry name" value="Acyl-CoA_Oxase/DH_mid-dom_sf"/>
</dbReference>
<evidence type="ECO:0000256" key="10">
    <source>
        <dbReference type="SAM" id="Coils"/>
    </source>
</evidence>
<feature type="domain" description="Acyl-CoA dehydrogenase/oxidase C-terminal" evidence="11">
    <location>
        <begin position="317"/>
        <end position="434"/>
    </location>
</feature>
<evidence type="ECO:0000256" key="3">
    <source>
        <dbReference type="ARBA" id="ARBA00009347"/>
    </source>
</evidence>
<dbReference type="InterPro" id="IPR049448">
    <property type="entry name" value="ACAD9/ACADV-like_C"/>
</dbReference>
<proteinExistence type="inferred from homology"/>
<evidence type="ECO:0000256" key="5">
    <source>
        <dbReference type="ARBA" id="ARBA00022827"/>
    </source>
</evidence>
<dbReference type="InterPro" id="IPR009075">
    <property type="entry name" value="AcylCo_DH/oxidase_C"/>
</dbReference>
<keyword evidence="8" id="KW-0496">Mitochondrion</keyword>
<sequence>MLKIIQKSRLSKLPLIKFVPPNYSTKPAVQEKKHFDDQIREFEKISKISQKVKTKKPQKPPFVKNLLLGIFDTDILTYPELQNEELKNLKQNLEEAKNVLEQPEIKECNQLSQQLKKLANARILGLQASQLFGGRELNATETCRLLEAISEISSKHVIVNNESLGIQTLVKFGNDRLKQKYLQRLINGESLTAFCLLEPLSSNIDVLKRTATLSSDGKTWVLNGEKRMVINGSNADLFVVIAHTNSVMKDEVGGQKFTAFLVERDFGGVTSTRHGTVDPNLEVSDIIFENTQIPIENVIGKEEMGESVLSGIYPEYRLSTGPVCIALVKNLINKMTAHFIKISREPYLLHETDAIRSKMGELTTSLYAIESMVYLTTGLLDNYENQDCELESSIVKIFASEQALLSTSSCIDLIGAEAALENHWCSQFHKEALCHVAVNDANDHLKTTIALFGLSHAGRKMNELIKKLRNPLYYGTFVFKRMWTNRKQADDNPKLNLYLHHYLHPSLINVSQQLEYCVLRLQYATEIFLSRYGQDIIKQHMELRRLGECLMDIYAMTACIGRASRAYCIGLQHAEYEMVLATSFTLSAVERVRSRLLKIIDGPYQTNDENYRKISERLFRLKKYYPVHPLTRNF</sequence>
<dbReference type="GO" id="GO:0050660">
    <property type="term" value="F:flavin adenine dinucleotide binding"/>
    <property type="evidence" value="ECO:0007669"/>
    <property type="project" value="InterPro"/>
</dbReference>
<dbReference type="GO" id="GO:0005739">
    <property type="term" value="C:mitochondrion"/>
    <property type="evidence" value="ECO:0007669"/>
    <property type="project" value="UniProtKB-SubCell"/>
</dbReference>
<comment type="caution">
    <text evidence="15">The sequence shown here is derived from an EMBL/GenBank/DDBJ whole genome shotgun (WGS) entry which is preliminary data.</text>
</comment>
<dbReference type="PANTHER" id="PTHR43884:SF9">
    <property type="entry name" value="COMPLEX I ASSEMBLY FACTOR ACAD9, MITOCHONDRIAL"/>
    <property type="match status" value="1"/>
</dbReference>
<dbReference type="Pfam" id="PF02770">
    <property type="entry name" value="Acyl-CoA_dh_M"/>
    <property type="match status" value="1"/>
</dbReference>
<dbReference type="Pfam" id="PF21343">
    <property type="entry name" value="ACAD9-ACADV_C"/>
    <property type="match status" value="1"/>
</dbReference>
<keyword evidence="4 9" id="KW-0285">Flavoprotein</keyword>
<organism evidence="15 16">
    <name type="scientific">Asbolus verrucosus</name>
    <name type="common">Desert ironclad beetle</name>
    <dbReference type="NCBI Taxonomy" id="1661398"/>
    <lineage>
        <taxon>Eukaryota</taxon>
        <taxon>Metazoa</taxon>
        <taxon>Ecdysozoa</taxon>
        <taxon>Arthropoda</taxon>
        <taxon>Hexapoda</taxon>
        <taxon>Insecta</taxon>
        <taxon>Pterygota</taxon>
        <taxon>Neoptera</taxon>
        <taxon>Endopterygota</taxon>
        <taxon>Coleoptera</taxon>
        <taxon>Polyphaga</taxon>
        <taxon>Cucujiformia</taxon>
        <taxon>Tenebrionidae</taxon>
        <taxon>Pimeliinae</taxon>
        <taxon>Asbolus</taxon>
    </lineage>
</organism>
<dbReference type="EMBL" id="QDEB01088933">
    <property type="protein sequence ID" value="RZC33426.1"/>
    <property type="molecule type" value="Genomic_DNA"/>
</dbReference>
<dbReference type="InterPro" id="IPR009100">
    <property type="entry name" value="AcylCoA_DH/oxidase_NM_dom_sf"/>
</dbReference>
<dbReference type="InterPro" id="IPR036250">
    <property type="entry name" value="AcylCo_DH-like_C"/>
</dbReference>
<comment type="cofactor">
    <cofactor evidence="1 9">
        <name>FAD</name>
        <dbReference type="ChEBI" id="CHEBI:57692"/>
    </cofactor>
</comment>
<dbReference type="SUPFAM" id="SSF47203">
    <property type="entry name" value="Acyl-CoA dehydrogenase C-terminal domain-like"/>
    <property type="match status" value="1"/>
</dbReference>
<evidence type="ECO:0000313" key="15">
    <source>
        <dbReference type="EMBL" id="RZC33426.1"/>
    </source>
</evidence>
<keyword evidence="7 9" id="KW-0560">Oxidoreductase</keyword>
<dbReference type="Gene3D" id="2.40.110.10">
    <property type="entry name" value="Butyryl-CoA Dehydrogenase, subunit A, domain 2"/>
    <property type="match status" value="1"/>
</dbReference>
<dbReference type="InterPro" id="IPR013786">
    <property type="entry name" value="AcylCoA_DH/ox_N"/>
</dbReference>
<comment type="subcellular location">
    <subcellularLocation>
        <location evidence="2">Mitochondrion</location>
    </subcellularLocation>
</comment>
<dbReference type="Pfam" id="PF02771">
    <property type="entry name" value="Acyl-CoA_dh_N"/>
    <property type="match status" value="1"/>
</dbReference>
<keyword evidence="6" id="KW-0809">Transit peptide</keyword>
<name>A0A482VLB9_ASBVE</name>
<dbReference type="Pfam" id="PF00441">
    <property type="entry name" value="Acyl-CoA_dh_1"/>
    <property type="match status" value="1"/>
</dbReference>
<evidence type="ECO:0000256" key="1">
    <source>
        <dbReference type="ARBA" id="ARBA00001974"/>
    </source>
</evidence>
<evidence type="ECO:0000256" key="4">
    <source>
        <dbReference type="ARBA" id="ARBA00022630"/>
    </source>
</evidence>
<evidence type="ECO:0000259" key="13">
    <source>
        <dbReference type="Pfam" id="PF02771"/>
    </source>
</evidence>
<keyword evidence="16" id="KW-1185">Reference proteome</keyword>
<feature type="domain" description="Acyl-CoA oxidase/dehydrogenase middle" evidence="12">
    <location>
        <begin position="203"/>
        <end position="290"/>
    </location>
</feature>
<dbReference type="GO" id="GO:0006631">
    <property type="term" value="P:fatty acid metabolic process"/>
    <property type="evidence" value="ECO:0007669"/>
    <property type="project" value="UniProtKB-ARBA"/>
</dbReference>
<evidence type="ECO:0000256" key="7">
    <source>
        <dbReference type="ARBA" id="ARBA00023002"/>
    </source>
</evidence>
<dbReference type="InterPro" id="IPR006091">
    <property type="entry name" value="Acyl-CoA_Oxase/DH_mid-dom"/>
</dbReference>
<evidence type="ECO:0000256" key="9">
    <source>
        <dbReference type="RuleBase" id="RU362125"/>
    </source>
</evidence>
<reference evidence="15 16" key="1">
    <citation type="submission" date="2017-03" db="EMBL/GenBank/DDBJ databases">
        <title>Genome of the blue death feigning beetle - Asbolus verrucosus.</title>
        <authorList>
            <person name="Rider S.D."/>
        </authorList>
    </citation>
    <scope>NUCLEOTIDE SEQUENCE [LARGE SCALE GENOMIC DNA]</scope>
    <source>
        <strain evidence="15">Butters</strain>
        <tissue evidence="15">Head and leg muscle</tissue>
    </source>
</reference>
<accession>A0A482VLB9</accession>
<protein>
    <submittedName>
        <fullName evidence="15">Acyl-CoA dehydrogenase family member 9, mitochondrial</fullName>
    </submittedName>
</protein>
<evidence type="ECO:0000313" key="16">
    <source>
        <dbReference type="Proteomes" id="UP000292052"/>
    </source>
</evidence>
<evidence type="ECO:0000259" key="14">
    <source>
        <dbReference type="Pfam" id="PF21343"/>
    </source>
</evidence>